<dbReference type="GO" id="GO:0016787">
    <property type="term" value="F:hydrolase activity"/>
    <property type="evidence" value="ECO:0007669"/>
    <property type="project" value="UniProtKB-KW"/>
</dbReference>
<dbReference type="SMART" id="SM00487">
    <property type="entry name" value="DEXDc"/>
    <property type="match status" value="1"/>
</dbReference>
<comment type="subcellular location">
    <subcellularLocation>
        <location evidence="1">Nucleus</location>
    </subcellularLocation>
</comment>
<dbReference type="Pfam" id="PF09011">
    <property type="entry name" value="HMG_box_2"/>
    <property type="match status" value="1"/>
</dbReference>
<keyword evidence="3" id="KW-0378">Hydrolase</keyword>
<organism evidence="11 12">
    <name type="scientific">Cyclotella atomus</name>
    <dbReference type="NCBI Taxonomy" id="382360"/>
    <lineage>
        <taxon>Eukaryota</taxon>
        <taxon>Sar</taxon>
        <taxon>Stramenopiles</taxon>
        <taxon>Ochrophyta</taxon>
        <taxon>Bacillariophyta</taxon>
        <taxon>Coscinodiscophyceae</taxon>
        <taxon>Thalassiosirophycidae</taxon>
        <taxon>Stephanodiscales</taxon>
        <taxon>Stephanodiscaceae</taxon>
        <taxon>Cyclotella</taxon>
    </lineage>
</organism>
<evidence type="ECO:0000256" key="1">
    <source>
        <dbReference type="ARBA" id="ARBA00004123"/>
    </source>
</evidence>
<dbReference type="Pfam" id="PF00176">
    <property type="entry name" value="SNF2-rel_dom"/>
    <property type="match status" value="1"/>
</dbReference>
<dbReference type="InterPro" id="IPR009057">
    <property type="entry name" value="Homeodomain-like_sf"/>
</dbReference>
<evidence type="ECO:0000256" key="2">
    <source>
        <dbReference type="ARBA" id="ARBA00009687"/>
    </source>
</evidence>
<dbReference type="Pfam" id="PF00271">
    <property type="entry name" value="Helicase_C"/>
    <property type="match status" value="1"/>
</dbReference>
<feature type="coiled-coil region" evidence="6">
    <location>
        <begin position="1133"/>
        <end position="1191"/>
    </location>
</feature>
<keyword evidence="12" id="KW-1185">Reference proteome</keyword>
<dbReference type="InterPro" id="IPR009071">
    <property type="entry name" value="HMG_box_dom"/>
</dbReference>
<feature type="domain" description="HMG box" evidence="8">
    <location>
        <begin position="4"/>
        <end position="73"/>
    </location>
</feature>
<dbReference type="InterPro" id="IPR038718">
    <property type="entry name" value="SNF2-like_sf"/>
</dbReference>
<dbReference type="PANTHER" id="PTHR45623">
    <property type="entry name" value="CHROMODOMAIN-HELICASE-DNA-BINDING PROTEIN 3-RELATED-RELATED"/>
    <property type="match status" value="1"/>
</dbReference>
<dbReference type="SUPFAM" id="SSF46689">
    <property type="entry name" value="Homeodomain-like"/>
    <property type="match status" value="1"/>
</dbReference>
<keyword evidence="4 5" id="KW-0539">Nucleus</keyword>
<evidence type="ECO:0000256" key="6">
    <source>
        <dbReference type="SAM" id="Coils"/>
    </source>
</evidence>
<feature type="compositionally biased region" description="Basic residues" evidence="7">
    <location>
        <begin position="214"/>
        <end position="223"/>
    </location>
</feature>
<feature type="domain" description="Helicase ATP-binding" evidence="9">
    <location>
        <begin position="271"/>
        <end position="465"/>
    </location>
</feature>
<feature type="region of interest" description="Disordered" evidence="7">
    <location>
        <begin position="95"/>
        <end position="174"/>
    </location>
</feature>
<name>A0ABD3NDN5_9STRA</name>
<feature type="compositionally biased region" description="Basic residues" evidence="7">
    <location>
        <begin position="1307"/>
        <end position="1318"/>
    </location>
</feature>
<evidence type="ECO:0000256" key="5">
    <source>
        <dbReference type="PROSITE-ProRule" id="PRU00267"/>
    </source>
</evidence>
<dbReference type="FunFam" id="3.40.50.10810:FF:000101">
    <property type="entry name" value="SWI/SNF-related, matrix-associated, actin-dependent regulator of"/>
    <property type="match status" value="1"/>
</dbReference>
<feature type="compositionally biased region" description="Basic and acidic residues" evidence="7">
    <location>
        <begin position="99"/>
        <end position="127"/>
    </location>
</feature>
<feature type="domain" description="Helicase C-terminal" evidence="10">
    <location>
        <begin position="598"/>
        <end position="749"/>
    </location>
</feature>
<dbReference type="Gene3D" id="1.10.30.10">
    <property type="entry name" value="High mobility group box domain"/>
    <property type="match status" value="1"/>
</dbReference>
<dbReference type="SMART" id="SM00398">
    <property type="entry name" value="HMG"/>
    <property type="match status" value="1"/>
</dbReference>
<dbReference type="PANTHER" id="PTHR45623:SF49">
    <property type="entry name" value="SWI_SNF-RELATED MATRIX-ASSOCIATED ACTIN-DEPENDENT REGULATOR OF CHROMATIN SUBFAMILY A MEMBER 5"/>
    <property type="match status" value="1"/>
</dbReference>
<dbReference type="PROSITE" id="PS51194">
    <property type="entry name" value="HELICASE_CTER"/>
    <property type="match status" value="1"/>
</dbReference>
<evidence type="ECO:0000259" key="10">
    <source>
        <dbReference type="PROSITE" id="PS51194"/>
    </source>
</evidence>
<dbReference type="InterPro" id="IPR014001">
    <property type="entry name" value="Helicase_ATP-bd"/>
</dbReference>
<dbReference type="InterPro" id="IPR001650">
    <property type="entry name" value="Helicase_C-like"/>
</dbReference>
<comment type="similarity">
    <text evidence="2">Belongs to the SNF2/RAD54 helicase family. ISWI subfamily.</text>
</comment>
<dbReference type="Gene3D" id="3.40.50.300">
    <property type="entry name" value="P-loop containing nucleotide triphosphate hydrolases"/>
    <property type="match status" value="1"/>
</dbReference>
<dbReference type="InterPro" id="IPR015195">
    <property type="entry name" value="SLIDE"/>
</dbReference>
<feature type="region of interest" description="Disordered" evidence="7">
    <location>
        <begin position="1304"/>
        <end position="1347"/>
    </location>
</feature>
<dbReference type="SUPFAM" id="SSF47095">
    <property type="entry name" value="HMG-box"/>
    <property type="match status" value="1"/>
</dbReference>
<evidence type="ECO:0000256" key="7">
    <source>
        <dbReference type="SAM" id="MobiDB-lite"/>
    </source>
</evidence>
<dbReference type="EMBL" id="JALLPJ020001206">
    <property type="protein sequence ID" value="KAL3774189.1"/>
    <property type="molecule type" value="Genomic_DNA"/>
</dbReference>
<feature type="region of interest" description="Disordered" evidence="7">
    <location>
        <begin position="196"/>
        <end position="244"/>
    </location>
</feature>
<dbReference type="Gene3D" id="3.40.50.10810">
    <property type="entry name" value="Tandem AAA-ATPase domain"/>
    <property type="match status" value="1"/>
</dbReference>
<evidence type="ECO:0000313" key="12">
    <source>
        <dbReference type="Proteomes" id="UP001530400"/>
    </source>
</evidence>
<proteinExistence type="inferred from homology"/>
<dbReference type="InterPro" id="IPR036910">
    <property type="entry name" value="HMG_box_dom_sf"/>
</dbReference>
<dbReference type="Gene3D" id="1.10.10.60">
    <property type="entry name" value="Homeodomain-like"/>
    <property type="match status" value="2"/>
</dbReference>
<dbReference type="GO" id="GO:0003677">
    <property type="term" value="F:DNA binding"/>
    <property type="evidence" value="ECO:0007669"/>
    <property type="project" value="UniProtKB-UniRule"/>
</dbReference>
<sequence>MAPPQRARTAFQFYQADNLGSIKRSLPSGSTMGEAMQLLSSQWKSLSESSRAPYDEKERLDRIRYDKECIEADDAAEKAREERMAKYSIEDAVTGDVTGGREARKGVDEARAQREKKEEQKRARLEAAMDPEEKEERERIKRMKRQEAEERQKKREAEENAVAKRHDKLEKRMAEKAQDRLKYLLGQSEIFARLKDGGKSREANKEENKEEYKSKHHDRKKAARAPSGEGEEDEEEEADDGPRHVFLTKQPSCIKFGTLKPYQLEGLNWMIHLAEKGLNGILADEMGLGKTLQSISILAYHYEYMKVQGPHLICVPKSTLSNWMNELARWCPSLRAIRFHGNKEERENLSEEYFTNEAAAHDGRRPDKQILNEKGELEDDNSDNPRAWDVCVTTYEVANTEKKALGRFAWKYLVIDEAHRLKNEASMFSTTVRNFNTEHRLLLTGTPLQNNLHELWALLNFLLPDIFSSSEQFDEWFNLEIDDADAKKSMIEQLHKILRPFMIRRLKSDVAKGLPPKTETLIMVGMSKMQKQLYKKLLLRDIEAITGKNTNSGKTAILNIVMQLRKCCNHPYLFEGVEDRNLDPLGEHLIENCGKLVMVDKLLRKLKERGSRVLIFTQMTRILDILEDFLVMRGYQYCRLDGNTDYDTRERSIDVFNKEGSEKFCFILSTRAGGLGINLQTADTCILYDSDWNPQADLQAQDRCHRLGQKKPVNVYRLVTENTVEEKIVERAQQKLKLDAMVVQQGRLKESDKLSKEEVMAAVRFGADAVFRSEESSITDLDIDVILERGKAKTKELAEKIQKAEKGDLLDFRLDAGVSAQTFEGIDYSDAELRKQLRLLAADSMGKRDRRPPPTTYTAVMQPTTSMVIKDRKIKLPPSLRLPSMEDHQFFNRERLLELSKLEFEVYAQLKELGKLPPREYINEKRTLLPDELAAEKLELIEEGFANWTRSQFFHFVKASTKFGRHDFDNIAVYMDMNVDVIKAYSDAFWRWGPTELKADEWGRVKSQIEKGEQNIIKQKRQEALLEKFVKTFDDPEKDMVFANKGTTHFSLESDRAILCGVVKHGYGAWEKIRQDIHNNKCLIFQHTVQGMNTDAIAKRCDYRMRQMEKELEVREKKLSSMKPPAVAEAEIALEAIKNMEAWESEARMLEMQGEKPPAVSSFVKTGLGTLSEYLAEKQKCVDKLRETETQLRGCRLMAEEAKISILRGEQGINFSHISLKAGGPRGGLNKGSGYGVALEERINSAVLSITECGDCKYCLNENGPQLCINRRKVRRDLIEEEMMRLPAPEPLSLEDSLVMDADHLPKERKKPGRKKGWSKAMDDSNKMYGNSSSSTKSGNKGPGKGSIAQLIPDALLPELCRQITANGTRIRDEIIKQFTTDHPEASIRQCLIKFQELTTKFKPDCVPQPEKASGRAWVFFLRPRFYHMLPEDERPDGWEAEAVKDEELYIKECEEKAKQEEKEKAEAKAHENEDDDTSNVYASTIGTDDDSGDEHLAKKMKLN</sequence>
<gene>
    <name evidence="11" type="ORF">ACHAWO_000469</name>
</gene>
<evidence type="ECO:0000313" key="11">
    <source>
        <dbReference type="EMBL" id="KAL3774189.1"/>
    </source>
</evidence>
<evidence type="ECO:0000256" key="3">
    <source>
        <dbReference type="ARBA" id="ARBA00022801"/>
    </source>
</evidence>
<feature type="compositionally biased region" description="Acidic residues" evidence="7">
    <location>
        <begin position="229"/>
        <end position="239"/>
    </location>
</feature>
<protein>
    <submittedName>
        <fullName evidence="11">Uncharacterized protein</fullName>
    </submittedName>
</protein>
<dbReference type="GO" id="GO:0005634">
    <property type="term" value="C:nucleus"/>
    <property type="evidence" value="ECO:0007669"/>
    <property type="project" value="UniProtKB-SubCell"/>
</dbReference>
<evidence type="ECO:0000259" key="9">
    <source>
        <dbReference type="PROSITE" id="PS51192"/>
    </source>
</evidence>
<keyword evidence="6" id="KW-0175">Coiled coil</keyword>
<evidence type="ECO:0000259" key="8">
    <source>
        <dbReference type="PROSITE" id="PS50118"/>
    </source>
</evidence>
<dbReference type="SUPFAM" id="SSF52540">
    <property type="entry name" value="P-loop containing nucleoside triphosphate hydrolases"/>
    <property type="match status" value="2"/>
</dbReference>
<dbReference type="Pfam" id="PF09111">
    <property type="entry name" value="SLIDE"/>
    <property type="match status" value="1"/>
</dbReference>
<comment type="caution">
    <text evidence="11">The sequence shown here is derived from an EMBL/GenBank/DDBJ whole genome shotgun (WGS) entry which is preliminary data.</text>
</comment>
<evidence type="ECO:0000256" key="4">
    <source>
        <dbReference type="ARBA" id="ARBA00023242"/>
    </source>
</evidence>
<feature type="compositionally biased region" description="Basic and acidic residues" evidence="7">
    <location>
        <begin position="134"/>
        <end position="174"/>
    </location>
</feature>
<dbReference type="InterPro" id="IPR036306">
    <property type="entry name" value="ISWI_HAND-dom_sf"/>
</dbReference>
<dbReference type="InterPro" id="IPR000330">
    <property type="entry name" value="SNF2_N"/>
</dbReference>
<dbReference type="Proteomes" id="UP001530400">
    <property type="component" value="Unassembled WGS sequence"/>
</dbReference>
<feature type="compositionally biased region" description="Basic and acidic residues" evidence="7">
    <location>
        <begin position="1455"/>
        <end position="1472"/>
    </location>
</feature>
<feature type="compositionally biased region" description="Low complexity" evidence="7">
    <location>
        <begin position="1330"/>
        <end position="1340"/>
    </location>
</feature>
<dbReference type="SUPFAM" id="SSF101224">
    <property type="entry name" value="HAND domain of the nucleosome remodeling ATPase ISWI"/>
    <property type="match status" value="1"/>
</dbReference>
<accession>A0ABD3NDN5</accession>
<feature type="compositionally biased region" description="Basic and acidic residues" evidence="7">
    <location>
        <begin position="196"/>
        <end position="213"/>
    </location>
</feature>
<dbReference type="InterPro" id="IPR049730">
    <property type="entry name" value="SNF2/RAD54-like_C"/>
</dbReference>
<feature type="DNA-binding region" description="HMG box" evidence="5">
    <location>
        <begin position="4"/>
        <end position="73"/>
    </location>
</feature>
<dbReference type="CDD" id="cd18793">
    <property type="entry name" value="SF2_C_SNF"/>
    <property type="match status" value="1"/>
</dbReference>
<dbReference type="PROSITE" id="PS50118">
    <property type="entry name" value="HMG_BOX_2"/>
    <property type="match status" value="1"/>
</dbReference>
<feature type="region of interest" description="Disordered" evidence="7">
    <location>
        <begin position="1455"/>
        <end position="1504"/>
    </location>
</feature>
<keyword evidence="5" id="KW-0238">DNA-binding</keyword>
<reference evidence="11 12" key="1">
    <citation type="submission" date="2024-10" db="EMBL/GenBank/DDBJ databases">
        <title>Updated reference genomes for cyclostephanoid diatoms.</title>
        <authorList>
            <person name="Roberts W.R."/>
            <person name="Alverson A.J."/>
        </authorList>
    </citation>
    <scope>NUCLEOTIDE SEQUENCE [LARGE SCALE GENOMIC DNA]</scope>
    <source>
        <strain evidence="11 12">AJA010-31</strain>
    </source>
</reference>
<dbReference type="FunFam" id="3.40.50.300:FF:000082">
    <property type="entry name" value="ISWI chromatin remodeling complex ATPase ISW1"/>
    <property type="match status" value="1"/>
</dbReference>
<dbReference type="InterPro" id="IPR027417">
    <property type="entry name" value="P-loop_NTPase"/>
</dbReference>
<dbReference type="PROSITE" id="PS51192">
    <property type="entry name" value="HELICASE_ATP_BIND_1"/>
    <property type="match status" value="1"/>
</dbReference>
<dbReference type="SMART" id="SM00490">
    <property type="entry name" value="HELICc"/>
    <property type="match status" value="1"/>
</dbReference>